<evidence type="ECO:0000313" key="8">
    <source>
        <dbReference type="EMBL" id="MFC3292782.1"/>
    </source>
</evidence>
<evidence type="ECO:0000256" key="3">
    <source>
        <dbReference type="ARBA" id="ARBA00013142"/>
    </source>
</evidence>
<dbReference type="InterPro" id="IPR029017">
    <property type="entry name" value="Enolase-like_N"/>
</dbReference>
<dbReference type="InterPro" id="IPR013341">
    <property type="entry name" value="Mandelate_racemase_N_dom"/>
</dbReference>
<dbReference type="PANTHER" id="PTHR13794:SF58">
    <property type="entry name" value="MITOCHONDRIAL ENOLASE SUPERFAMILY MEMBER 1"/>
    <property type="match status" value="1"/>
</dbReference>
<reference evidence="9" key="1">
    <citation type="journal article" date="2019" name="Int. J. Syst. Evol. Microbiol.">
        <title>The Global Catalogue of Microorganisms (GCM) 10K type strain sequencing project: providing services to taxonomists for standard genome sequencing and annotation.</title>
        <authorList>
            <consortium name="The Broad Institute Genomics Platform"/>
            <consortium name="The Broad Institute Genome Sequencing Center for Infectious Disease"/>
            <person name="Wu L."/>
            <person name="Ma J."/>
        </authorList>
    </citation>
    <scope>NUCLEOTIDE SEQUENCE [LARGE SCALE GENOMIC DNA]</scope>
    <source>
        <strain evidence="9">KCTC 12847</strain>
    </source>
</reference>
<dbReference type="InterPro" id="IPR013342">
    <property type="entry name" value="Mandelate_racemase_C"/>
</dbReference>
<dbReference type="Gene3D" id="3.20.20.120">
    <property type="entry name" value="Enolase-like C-terminal domain"/>
    <property type="match status" value="1"/>
</dbReference>
<dbReference type="Proteomes" id="UP001595640">
    <property type="component" value="Unassembled WGS sequence"/>
</dbReference>
<keyword evidence="6" id="KW-0456">Lyase</keyword>
<proteinExistence type="predicted"/>
<evidence type="ECO:0000256" key="6">
    <source>
        <dbReference type="ARBA" id="ARBA00023239"/>
    </source>
</evidence>
<name>A0ABV7M1N7_9GAMM</name>
<evidence type="ECO:0000313" key="9">
    <source>
        <dbReference type="Proteomes" id="UP001595640"/>
    </source>
</evidence>
<dbReference type="RefSeq" id="WP_019019824.1">
    <property type="nucleotide sequence ID" value="NZ_BMXD01000010.1"/>
</dbReference>
<evidence type="ECO:0000256" key="4">
    <source>
        <dbReference type="ARBA" id="ARBA00022723"/>
    </source>
</evidence>
<comment type="catalytic activity">
    <reaction evidence="1">
        <text>L-fuconate = 2-dehydro-3-deoxy-L-fuconate + H2O</text>
        <dbReference type="Rhea" id="RHEA:22772"/>
        <dbReference type="ChEBI" id="CHEBI:15377"/>
        <dbReference type="ChEBI" id="CHEBI:21291"/>
        <dbReference type="ChEBI" id="CHEBI:37448"/>
        <dbReference type="EC" id="4.2.1.68"/>
    </reaction>
</comment>
<dbReference type="CDD" id="cd03324">
    <property type="entry name" value="rTSbeta_L-fuconate_dehydratase"/>
    <property type="match status" value="1"/>
</dbReference>
<dbReference type="SMART" id="SM00922">
    <property type="entry name" value="MR_MLE"/>
    <property type="match status" value="1"/>
</dbReference>
<dbReference type="InterPro" id="IPR036849">
    <property type="entry name" value="Enolase-like_C_sf"/>
</dbReference>
<dbReference type="Pfam" id="PF13378">
    <property type="entry name" value="MR_MLE_C"/>
    <property type="match status" value="1"/>
</dbReference>
<dbReference type="EMBL" id="JBHRUH010000019">
    <property type="protein sequence ID" value="MFC3292782.1"/>
    <property type="molecule type" value="Genomic_DNA"/>
</dbReference>
<dbReference type="SFLD" id="SFLDF00111">
    <property type="entry name" value="L-fuconate_dehydratase"/>
    <property type="match status" value="1"/>
</dbReference>
<gene>
    <name evidence="8" type="ORF">ACFOEI_11990</name>
</gene>
<dbReference type="InterPro" id="IPR029065">
    <property type="entry name" value="Enolase_C-like"/>
</dbReference>
<evidence type="ECO:0000256" key="1">
    <source>
        <dbReference type="ARBA" id="ARBA00001737"/>
    </source>
</evidence>
<accession>A0ABV7M1N7</accession>
<dbReference type="SUPFAM" id="SSF54826">
    <property type="entry name" value="Enolase N-terminal domain-like"/>
    <property type="match status" value="1"/>
</dbReference>
<evidence type="ECO:0000256" key="2">
    <source>
        <dbReference type="ARBA" id="ARBA00001946"/>
    </source>
</evidence>
<protein>
    <recommendedName>
        <fullName evidence="3">L-fuconate dehydratase</fullName>
        <ecNumber evidence="3">4.2.1.68</ecNumber>
    </recommendedName>
</protein>
<dbReference type="EC" id="4.2.1.68" evidence="3"/>
<dbReference type="InterPro" id="IPR046945">
    <property type="entry name" value="RHMD-like"/>
</dbReference>
<evidence type="ECO:0000259" key="7">
    <source>
        <dbReference type="SMART" id="SM00922"/>
    </source>
</evidence>
<dbReference type="SFLD" id="SFLDS00001">
    <property type="entry name" value="Enolase"/>
    <property type="match status" value="1"/>
</dbReference>
<dbReference type="Gene3D" id="3.30.390.10">
    <property type="entry name" value="Enolase-like, N-terminal domain"/>
    <property type="match status" value="1"/>
</dbReference>
<comment type="cofactor">
    <cofactor evidence="2">
        <name>Mg(2+)</name>
        <dbReference type="ChEBI" id="CHEBI:18420"/>
    </cofactor>
</comment>
<keyword evidence="5" id="KW-0460">Magnesium</keyword>
<sequence length="432" mass="48308">MPTITHLEARDTRFPTSRHLDGSDAMNAAPDYSAAYVILSTDAGDGLTGHGLTFTIGRGNDVCVAAIEALASRIVGQDLDSITANMGRFWRDLTSGDSQLRWLGPEKGVIHLAAAAIINAVWDLWAKREGKPVWKLLADMSPEELVNCLDFRFVTDVLTPQEATALLRRHVDTRREREREMRELGYPGYTTSAGWLGYSEDKVRQLARDALAEGWEHFKQKVGGNLDEDRRRAQILREEIGWQRSLMIDANQVWDVDEAVANVRNLAEYAPLWIEEPTSPDDILGHAEIRRRVAPIGVATGEHCHNRVMFKQLFQAGAIDYCQLDAARLGGLNEVLLVVLMAAKFGVPVCPHGGGVGLCEYTQHISLFDYICVSASLEGRLLEYVDHLHEHFVDPVRIHRGRYLVPEAPGYSITMHDASLEAHQYPHGEAWR</sequence>
<dbReference type="InterPro" id="IPR034610">
    <property type="entry name" value="L-fuconate_dehydratase"/>
</dbReference>
<dbReference type="SFLD" id="SFLDG00179">
    <property type="entry name" value="mandelate_racemase"/>
    <property type="match status" value="1"/>
</dbReference>
<keyword evidence="4" id="KW-0479">Metal-binding</keyword>
<dbReference type="SUPFAM" id="SSF51604">
    <property type="entry name" value="Enolase C-terminal domain-like"/>
    <property type="match status" value="1"/>
</dbReference>
<feature type="domain" description="Mandelate racemase/muconate lactonizing enzyme C-terminal" evidence="7">
    <location>
        <begin position="200"/>
        <end position="296"/>
    </location>
</feature>
<dbReference type="PROSITE" id="PS00909">
    <property type="entry name" value="MR_MLE_2"/>
    <property type="match status" value="1"/>
</dbReference>
<keyword evidence="9" id="KW-1185">Reference proteome</keyword>
<dbReference type="Pfam" id="PF02746">
    <property type="entry name" value="MR_MLE_N"/>
    <property type="match status" value="1"/>
</dbReference>
<comment type="caution">
    <text evidence="8">The sequence shown here is derived from an EMBL/GenBank/DDBJ whole genome shotgun (WGS) entry which is preliminary data.</text>
</comment>
<evidence type="ECO:0000256" key="5">
    <source>
        <dbReference type="ARBA" id="ARBA00022842"/>
    </source>
</evidence>
<organism evidence="8 9">
    <name type="scientific">Modicisalibacter luteus</name>
    <dbReference type="NCBI Taxonomy" id="453962"/>
    <lineage>
        <taxon>Bacteria</taxon>
        <taxon>Pseudomonadati</taxon>
        <taxon>Pseudomonadota</taxon>
        <taxon>Gammaproteobacteria</taxon>
        <taxon>Oceanospirillales</taxon>
        <taxon>Halomonadaceae</taxon>
        <taxon>Modicisalibacter</taxon>
    </lineage>
</organism>
<dbReference type="PANTHER" id="PTHR13794">
    <property type="entry name" value="ENOLASE SUPERFAMILY, MANDELATE RACEMASE"/>
    <property type="match status" value="1"/>
</dbReference>
<dbReference type="InterPro" id="IPR018110">
    <property type="entry name" value="Mandel_Rmase/mucon_lact_enz_CS"/>
</dbReference>